<dbReference type="CDD" id="cd05379">
    <property type="entry name" value="CAP_bacterial"/>
    <property type="match status" value="1"/>
</dbReference>
<evidence type="ECO:0000259" key="2">
    <source>
        <dbReference type="Pfam" id="PF00188"/>
    </source>
</evidence>
<dbReference type="InterPro" id="IPR035940">
    <property type="entry name" value="CAP_sf"/>
</dbReference>
<dbReference type="PANTHER" id="PTHR31157">
    <property type="entry name" value="SCP DOMAIN-CONTAINING PROTEIN"/>
    <property type="match status" value="1"/>
</dbReference>
<evidence type="ECO:0000256" key="1">
    <source>
        <dbReference type="SAM" id="Phobius"/>
    </source>
</evidence>
<protein>
    <recommendedName>
        <fullName evidence="2">SCP domain-containing protein</fullName>
    </recommendedName>
</protein>
<keyword evidence="1" id="KW-0812">Transmembrane</keyword>
<feature type="transmembrane region" description="Helical" evidence="1">
    <location>
        <begin position="49"/>
        <end position="68"/>
    </location>
</feature>
<organism evidence="3 4">
    <name type="scientific">Candidatus Kerfeldbacteria bacterium CG08_land_8_20_14_0_20_43_14</name>
    <dbReference type="NCBI Taxonomy" id="2014246"/>
    <lineage>
        <taxon>Bacteria</taxon>
        <taxon>Candidatus Kerfeldiibacteriota</taxon>
    </lineage>
</organism>
<proteinExistence type="predicted"/>
<sequence length="487" mass="53679">MSGQKTLDKKPLRHRIAHHVVHHAKHWFIPHEGNNHQPHALRPRALKTYAYILLAAKIASAVFLFAAYPNQAKYAAYTANTIISLTNESRREYNLNSLTSNSLLTLAAQNKAKDMLARDYFAHTTPDGKRFWTWIDATGYDYTTAGENLAIDFTTPESAHSALMASPTHKENIINKNYKEIGVAVVTGKMDGQETTVLVEMFGTQVPKKTQVAKVTTPKAKTPTKVAIKPSTKPKTVPKVKADQTDLIQAQLVQQNLNKFTLLPEAVINVWAEFKNSGNTTWKAGEVSLVTANPIKHNSIFTDSSWNDATTVASLENDTKPSDIARFEWKIKAPKEVASTSESFTLIDANGKTIIENPTIFSINVITPATLAQTKTVPTQTQANEPTSPETASQPQIIAKEIVGHAPNDVVTKILGFVDNFYLGILFFLIIALAINVFVKIRIQHAHVIGQTLTVIAIAAGFLFFKFHFLQKIAPVVKVLGQIVGII</sequence>
<dbReference type="Gene3D" id="3.40.33.10">
    <property type="entry name" value="CAP"/>
    <property type="match status" value="1"/>
</dbReference>
<accession>A0A2H0YQX5</accession>
<dbReference type="InterPro" id="IPR013783">
    <property type="entry name" value="Ig-like_fold"/>
</dbReference>
<dbReference type="SUPFAM" id="SSF55797">
    <property type="entry name" value="PR-1-like"/>
    <property type="match status" value="1"/>
</dbReference>
<reference evidence="4" key="1">
    <citation type="submission" date="2017-09" db="EMBL/GenBank/DDBJ databases">
        <title>Depth-based differentiation of microbial function through sediment-hosted aquifers and enrichment of novel symbionts in the deep terrestrial subsurface.</title>
        <authorList>
            <person name="Probst A.J."/>
            <person name="Ladd B."/>
            <person name="Jarett J.K."/>
            <person name="Geller-Mcgrath D.E."/>
            <person name="Sieber C.M.K."/>
            <person name="Emerson J.B."/>
            <person name="Anantharaman K."/>
            <person name="Thomas B.C."/>
            <person name="Malmstrom R."/>
            <person name="Stieglmeier M."/>
            <person name="Klingl A."/>
            <person name="Woyke T."/>
            <person name="Ryan C.M."/>
            <person name="Banfield J.F."/>
        </authorList>
    </citation>
    <scope>NUCLEOTIDE SEQUENCE [LARGE SCALE GENOMIC DNA]</scope>
</reference>
<dbReference type="EMBL" id="PEXW01000018">
    <property type="protein sequence ID" value="PIS40901.1"/>
    <property type="molecule type" value="Genomic_DNA"/>
</dbReference>
<name>A0A2H0YQX5_9BACT</name>
<evidence type="ECO:0000313" key="3">
    <source>
        <dbReference type="EMBL" id="PIS40901.1"/>
    </source>
</evidence>
<feature type="domain" description="SCP" evidence="2">
    <location>
        <begin position="84"/>
        <end position="193"/>
    </location>
</feature>
<dbReference type="PANTHER" id="PTHR31157:SF1">
    <property type="entry name" value="SCP DOMAIN-CONTAINING PROTEIN"/>
    <property type="match status" value="1"/>
</dbReference>
<keyword evidence="1" id="KW-1133">Transmembrane helix</keyword>
<dbReference type="Pfam" id="PF00188">
    <property type="entry name" value="CAP"/>
    <property type="match status" value="1"/>
</dbReference>
<feature type="transmembrane region" description="Helical" evidence="1">
    <location>
        <begin position="446"/>
        <end position="465"/>
    </location>
</feature>
<dbReference type="Proteomes" id="UP000236845">
    <property type="component" value="Unassembled WGS sequence"/>
</dbReference>
<dbReference type="InterPro" id="IPR014044">
    <property type="entry name" value="CAP_dom"/>
</dbReference>
<evidence type="ECO:0000313" key="4">
    <source>
        <dbReference type="Proteomes" id="UP000236845"/>
    </source>
</evidence>
<gene>
    <name evidence="3" type="ORF">COT26_00950</name>
</gene>
<dbReference type="AlphaFoldDB" id="A0A2H0YQX5"/>
<comment type="caution">
    <text evidence="3">The sequence shown here is derived from an EMBL/GenBank/DDBJ whole genome shotgun (WGS) entry which is preliminary data.</text>
</comment>
<keyword evidence="1" id="KW-0472">Membrane</keyword>
<feature type="transmembrane region" description="Helical" evidence="1">
    <location>
        <begin position="421"/>
        <end position="439"/>
    </location>
</feature>
<dbReference type="Gene3D" id="2.60.40.10">
    <property type="entry name" value="Immunoglobulins"/>
    <property type="match status" value="1"/>
</dbReference>